<sequence>MIDQCLQFTRIGIFNGQRSARGQLALVYIRWNQRTAKTIEPIYLKFSGKKSIKSTDILRFTMEIFVYRWLLLVSIIVFFVCLSPWKNGQLYIASSRLINIQNKNLNIEQKLYLHNTLCLKNNFGKLFIDFQLKWLTHIDYIVQTKPTYLNNTLIIKRNRMSMLRFLFLSMRRMLCMPGEFATLYKSKVTNGPKHYLFKFTPRSSNNMIVNTGYKKSPTIFRCIENCRAHVTIPIFKFGEWFSGEMKRRQNGSWPTLVPNLGDYFLKIQHYRYIIIWYSIDYLPTALYNNDIIELAKGIWAYYNINTRSAGNLFNAQTGNKDIRFNTEFRVTIMDVYME</sequence>
<keyword evidence="1" id="KW-1133">Transmembrane helix</keyword>
<keyword evidence="3" id="KW-1185">Reference proteome</keyword>
<gene>
    <name evidence="2" type="ORF">AGLY_011756</name>
</gene>
<comment type="caution">
    <text evidence="2">The sequence shown here is derived from an EMBL/GenBank/DDBJ whole genome shotgun (WGS) entry which is preliminary data.</text>
</comment>
<proteinExistence type="predicted"/>
<evidence type="ECO:0000256" key="1">
    <source>
        <dbReference type="SAM" id="Phobius"/>
    </source>
</evidence>
<name>A0A6G0TDB3_APHGL</name>
<dbReference type="EMBL" id="VYZN01000044">
    <property type="protein sequence ID" value="KAE9529660.1"/>
    <property type="molecule type" value="Genomic_DNA"/>
</dbReference>
<evidence type="ECO:0000313" key="2">
    <source>
        <dbReference type="EMBL" id="KAE9529660.1"/>
    </source>
</evidence>
<reference evidence="2 3" key="1">
    <citation type="submission" date="2019-08" db="EMBL/GenBank/DDBJ databases">
        <title>The genome of the soybean aphid Biotype 1, its phylome, world population structure and adaptation to the North American continent.</title>
        <authorList>
            <person name="Giordano R."/>
            <person name="Donthu R.K."/>
            <person name="Hernandez A.G."/>
            <person name="Wright C.L."/>
            <person name="Zimin A.V."/>
        </authorList>
    </citation>
    <scope>NUCLEOTIDE SEQUENCE [LARGE SCALE GENOMIC DNA]</scope>
    <source>
        <tissue evidence="2">Whole aphids</tissue>
    </source>
</reference>
<accession>A0A6G0TDB3</accession>
<keyword evidence="1" id="KW-0812">Transmembrane</keyword>
<dbReference type="Proteomes" id="UP000475862">
    <property type="component" value="Unassembled WGS sequence"/>
</dbReference>
<evidence type="ECO:0000313" key="3">
    <source>
        <dbReference type="Proteomes" id="UP000475862"/>
    </source>
</evidence>
<keyword evidence="1" id="KW-0472">Membrane</keyword>
<feature type="transmembrane region" description="Helical" evidence="1">
    <location>
        <begin position="65"/>
        <end position="85"/>
    </location>
</feature>
<protein>
    <submittedName>
        <fullName evidence="2">Uncharacterized protein</fullName>
    </submittedName>
</protein>
<organism evidence="2 3">
    <name type="scientific">Aphis glycines</name>
    <name type="common">Soybean aphid</name>
    <dbReference type="NCBI Taxonomy" id="307491"/>
    <lineage>
        <taxon>Eukaryota</taxon>
        <taxon>Metazoa</taxon>
        <taxon>Ecdysozoa</taxon>
        <taxon>Arthropoda</taxon>
        <taxon>Hexapoda</taxon>
        <taxon>Insecta</taxon>
        <taxon>Pterygota</taxon>
        <taxon>Neoptera</taxon>
        <taxon>Paraneoptera</taxon>
        <taxon>Hemiptera</taxon>
        <taxon>Sternorrhyncha</taxon>
        <taxon>Aphidomorpha</taxon>
        <taxon>Aphidoidea</taxon>
        <taxon>Aphididae</taxon>
        <taxon>Aphidini</taxon>
        <taxon>Aphis</taxon>
        <taxon>Aphis</taxon>
    </lineage>
</organism>
<dbReference type="AlphaFoldDB" id="A0A6G0TDB3"/>